<protein>
    <recommendedName>
        <fullName evidence="4">Oxidation resistance protein 1</fullName>
    </recommendedName>
</protein>
<dbReference type="OrthoDB" id="26679at2759"/>
<evidence type="ECO:0000256" key="1">
    <source>
        <dbReference type="ARBA" id="ARBA00004173"/>
    </source>
</evidence>
<proteinExistence type="inferred from homology"/>
<dbReference type="PANTHER" id="PTHR23354:SF62">
    <property type="entry name" value="MUSTARD, ISOFORM V"/>
    <property type="match status" value="1"/>
</dbReference>
<evidence type="ECO:0000256" key="5">
    <source>
        <dbReference type="SAM" id="MobiDB-lite"/>
    </source>
</evidence>
<dbReference type="GO" id="GO:0006979">
    <property type="term" value="P:response to oxidative stress"/>
    <property type="evidence" value="ECO:0007669"/>
    <property type="project" value="TreeGrafter"/>
</dbReference>
<dbReference type="AlphaFoldDB" id="A0A1E4SG95"/>
<feature type="compositionally biased region" description="Basic and acidic residues" evidence="5">
    <location>
        <begin position="1"/>
        <end position="24"/>
    </location>
</feature>
<evidence type="ECO:0000313" key="7">
    <source>
        <dbReference type="EMBL" id="ODV78432.1"/>
    </source>
</evidence>
<evidence type="ECO:0000256" key="3">
    <source>
        <dbReference type="ARBA" id="ARBA00023128"/>
    </source>
</evidence>
<evidence type="ECO:0000259" key="6">
    <source>
        <dbReference type="PROSITE" id="PS51886"/>
    </source>
</evidence>
<keyword evidence="8" id="KW-1185">Reference proteome</keyword>
<dbReference type="GO" id="GO:0005634">
    <property type="term" value="C:nucleus"/>
    <property type="evidence" value="ECO:0007669"/>
    <property type="project" value="TreeGrafter"/>
</dbReference>
<comment type="subcellular location">
    <subcellularLocation>
        <location evidence="1">Mitochondrion</location>
    </subcellularLocation>
</comment>
<comment type="similarity">
    <text evidence="2">Belongs to the OXR1 family.</text>
</comment>
<dbReference type="GO" id="GO:0005739">
    <property type="term" value="C:mitochondrion"/>
    <property type="evidence" value="ECO:0007669"/>
    <property type="project" value="UniProtKB-SubCell"/>
</dbReference>
<evidence type="ECO:0000313" key="8">
    <source>
        <dbReference type="Proteomes" id="UP000094285"/>
    </source>
</evidence>
<dbReference type="GO" id="GO:0045053">
    <property type="term" value="P:protein retention in Golgi apparatus"/>
    <property type="evidence" value="ECO:0007669"/>
    <property type="project" value="EnsemblFungi"/>
</dbReference>
<dbReference type="Proteomes" id="UP000094285">
    <property type="component" value="Unassembled WGS sequence"/>
</dbReference>
<accession>A0A1E4SG95</accession>
<keyword evidence="3" id="KW-0496">Mitochondrion</keyword>
<dbReference type="EMBL" id="KV453913">
    <property type="protein sequence ID" value="ODV78432.1"/>
    <property type="molecule type" value="Genomic_DNA"/>
</dbReference>
<dbReference type="PROSITE" id="PS51886">
    <property type="entry name" value="TLDC"/>
    <property type="match status" value="1"/>
</dbReference>
<evidence type="ECO:0000256" key="4">
    <source>
        <dbReference type="ARBA" id="ARBA00040604"/>
    </source>
</evidence>
<evidence type="ECO:0000256" key="2">
    <source>
        <dbReference type="ARBA" id="ARBA00009540"/>
    </source>
</evidence>
<organism evidence="7 8">
    <name type="scientific">Suhomyces tanzawaensis NRRL Y-17324</name>
    <dbReference type="NCBI Taxonomy" id="984487"/>
    <lineage>
        <taxon>Eukaryota</taxon>
        <taxon>Fungi</taxon>
        <taxon>Dikarya</taxon>
        <taxon>Ascomycota</taxon>
        <taxon>Saccharomycotina</taxon>
        <taxon>Pichiomycetes</taxon>
        <taxon>Debaryomycetaceae</taxon>
        <taxon>Suhomyces</taxon>
    </lineage>
</organism>
<dbReference type="STRING" id="984487.A0A1E4SG95"/>
<feature type="compositionally biased region" description="Low complexity" evidence="5">
    <location>
        <begin position="48"/>
        <end position="80"/>
    </location>
</feature>
<dbReference type="Pfam" id="PF07534">
    <property type="entry name" value="TLD"/>
    <property type="match status" value="2"/>
</dbReference>
<dbReference type="InterPro" id="IPR006571">
    <property type="entry name" value="TLDc_dom"/>
</dbReference>
<feature type="region of interest" description="Disordered" evidence="5">
    <location>
        <begin position="1"/>
        <end position="82"/>
    </location>
</feature>
<dbReference type="PANTHER" id="PTHR23354">
    <property type="entry name" value="NUCLEOLAR PROTEIN 7/ESTROGEN RECEPTOR COACTIVATOR-RELATED"/>
    <property type="match status" value="1"/>
</dbReference>
<gene>
    <name evidence="7" type="ORF">CANTADRAFT_6823</name>
</gene>
<reference evidence="8" key="1">
    <citation type="submission" date="2016-05" db="EMBL/GenBank/DDBJ databases">
        <title>Comparative genomics of biotechnologically important yeasts.</title>
        <authorList>
            <consortium name="DOE Joint Genome Institute"/>
            <person name="Riley R."/>
            <person name="Haridas S."/>
            <person name="Wolfe K.H."/>
            <person name="Lopes M.R."/>
            <person name="Hittinger C.T."/>
            <person name="Goker M."/>
            <person name="Salamov A."/>
            <person name="Wisecaver J."/>
            <person name="Long T.M."/>
            <person name="Aerts A.L."/>
            <person name="Barry K."/>
            <person name="Choi C."/>
            <person name="Clum A."/>
            <person name="Coughlan A.Y."/>
            <person name="Deshpande S."/>
            <person name="Douglass A.P."/>
            <person name="Hanson S.J."/>
            <person name="Klenk H.-P."/>
            <person name="Labutti K."/>
            <person name="Lapidus A."/>
            <person name="Lindquist E."/>
            <person name="Lipzen A."/>
            <person name="Meier-Kolthoff J.P."/>
            <person name="Ohm R.A."/>
            <person name="Otillar R.P."/>
            <person name="Pangilinan J."/>
            <person name="Peng Y."/>
            <person name="Rokas A."/>
            <person name="Rosa C.A."/>
            <person name="Scheuner C."/>
            <person name="Sibirny A.A."/>
            <person name="Slot J.C."/>
            <person name="Stielow J.B."/>
            <person name="Sun H."/>
            <person name="Kurtzman C.P."/>
            <person name="Blackwell M."/>
            <person name="Grigoriev I.V."/>
            <person name="Jeffries T.W."/>
        </authorList>
    </citation>
    <scope>NUCLEOTIDE SEQUENCE [LARGE SCALE GENOMIC DNA]</scope>
    <source>
        <strain evidence="8">NRRL Y-17324</strain>
    </source>
</reference>
<sequence>MSSPYESKHESLTSLGEEKGENPVKAEAIPARRTSFFGRIMGRRSESPARSSSGSPSRTGSGVSSFRESSLPPLSPLELSGYRPSTKHRLLDSELADNIRNLLPARLQLFDEWELVYSLEQHGISLKTLYRNCNPVYQLEQHRKKKAELGFADSVIKGMVVGSSTRDKSTSRPQGYVMVIRDEKGNKFGCFLNENPKVMDTKRYYGNGECFLWKVEKYFPGKLNHNKEQEKNQEDSTPLHINDKVDTRFKAFTYTGLNPSIIYSNSSFISVGSSGGHNGLWIDQSLYLGVSCVCDTFGNEVLSETDPGAKVGKFKIMGLEVWRVGTLE</sequence>
<name>A0A1E4SG95_9ASCO</name>
<dbReference type="GO" id="GO:0032984">
    <property type="term" value="P:protein-containing complex disassembly"/>
    <property type="evidence" value="ECO:0007669"/>
    <property type="project" value="EnsemblFungi"/>
</dbReference>
<dbReference type="RefSeq" id="XP_020063554.1">
    <property type="nucleotide sequence ID" value="XM_020210976.1"/>
</dbReference>
<feature type="domain" description="TLDc" evidence="6">
    <location>
        <begin position="89"/>
        <end position="325"/>
    </location>
</feature>
<dbReference type="SMART" id="SM00584">
    <property type="entry name" value="TLDc"/>
    <property type="match status" value="1"/>
</dbReference>
<dbReference type="GeneID" id="30985112"/>